<dbReference type="Proteomes" id="UP001153555">
    <property type="component" value="Unassembled WGS sequence"/>
</dbReference>
<dbReference type="InterPro" id="IPR045005">
    <property type="entry name" value="BPM1-6"/>
</dbReference>
<organism evidence="4 5">
    <name type="scientific">Striga hermonthica</name>
    <name type="common">Purple witchweed</name>
    <name type="synonym">Buchnera hermonthica</name>
    <dbReference type="NCBI Taxonomy" id="68872"/>
    <lineage>
        <taxon>Eukaryota</taxon>
        <taxon>Viridiplantae</taxon>
        <taxon>Streptophyta</taxon>
        <taxon>Embryophyta</taxon>
        <taxon>Tracheophyta</taxon>
        <taxon>Spermatophyta</taxon>
        <taxon>Magnoliopsida</taxon>
        <taxon>eudicotyledons</taxon>
        <taxon>Gunneridae</taxon>
        <taxon>Pentapetalae</taxon>
        <taxon>asterids</taxon>
        <taxon>lamiids</taxon>
        <taxon>Lamiales</taxon>
        <taxon>Orobanchaceae</taxon>
        <taxon>Buchnereae</taxon>
        <taxon>Striga</taxon>
    </lineage>
</organism>
<evidence type="ECO:0000256" key="2">
    <source>
        <dbReference type="ARBA" id="ARBA00010846"/>
    </source>
</evidence>
<comment type="caution">
    <text evidence="4">The sequence shown here is derived from an EMBL/GenBank/DDBJ whole genome shotgun (WGS) entry which is preliminary data.</text>
</comment>
<dbReference type="PROSITE" id="PS50097">
    <property type="entry name" value="BTB"/>
    <property type="match status" value="1"/>
</dbReference>
<gene>
    <name evidence="4" type="ORF">SHERM_25061</name>
</gene>
<dbReference type="AlphaFoldDB" id="A0A9N7NGF3"/>
<dbReference type="InterPro" id="IPR002083">
    <property type="entry name" value="MATH/TRAF_dom"/>
</dbReference>
<dbReference type="OrthoDB" id="6359816at2759"/>
<dbReference type="EMBL" id="CACSLK010027773">
    <property type="protein sequence ID" value="CAA0829490.1"/>
    <property type="molecule type" value="Genomic_DNA"/>
</dbReference>
<reference evidence="4" key="1">
    <citation type="submission" date="2019-12" db="EMBL/GenBank/DDBJ databases">
        <authorList>
            <person name="Scholes J."/>
        </authorList>
    </citation>
    <scope>NUCLEOTIDE SEQUENCE</scope>
</reference>
<dbReference type="Gene3D" id="1.25.40.420">
    <property type="match status" value="1"/>
</dbReference>
<dbReference type="SUPFAM" id="SSF49599">
    <property type="entry name" value="TRAF domain-like"/>
    <property type="match status" value="1"/>
</dbReference>
<evidence type="ECO:0000256" key="1">
    <source>
        <dbReference type="ARBA" id="ARBA00004906"/>
    </source>
</evidence>
<dbReference type="GO" id="GO:0016567">
    <property type="term" value="P:protein ubiquitination"/>
    <property type="evidence" value="ECO:0007669"/>
    <property type="project" value="InterPro"/>
</dbReference>
<feature type="domain" description="BTB" evidence="3">
    <location>
        <begin position="175"/>
        <end position="242"/>
    </location>
</feature>
<dbReference type="Pfam" id="PF24570">
    <property type="entry name" value="BACK_BPM_SPOP"/>
    <property type="match status" value="1"/>
</dbReference>
<dbReference type="CDD" id="cd00121">
    <property type="entry name" value="MATH"/>
    <property type="match status" value="1"/>
</dbReference>
<comment type="pathway">
    <text evidence="1">Protein modification; protein ubiquitination.</text>
</comment>
<dbReference type="PANTHER" id="PTHR26379">
    <property type="entry name" value="BTB/POZ AND MATH DOMAIN-CONTAINING PROTEIN 1"/>
    <property type="match status" value="1"/>
</dbReference>
<dbReference type="SMART" id="SM00225">
    <property type="entry name" value="BTB"/>
    <property type="match status" value="1"/>
</dbReference>
<dbReference type="SUPFAM" id="SSF54695">
    <property type="entry name" value="POZ domain"/>
    <property type="match status" value="1"/>
</dbReference>
<dbReference type="InterPro" id="IPR008974">
    <property type="entry name" value="TRAF-like"/>
</dbReference>
<sequence length="347" mass="37938">MEMETLTEVVRSSKQIKFHGFSMIPAMSDGDVLKSSRWNVGGYDWEVQLFPKSVLLYLYLRSEVRTDSGLKVTFSARLVDPSGKLKPHQGNPPVSYYKFNRSGESCYGGVLTTRSALETSGYLKDDAFIVECTLAVLREVDKTAATRRPRPADDLVPSSGLHHHLGELLQKGMGSDVTLVAAGESFAVHKAILASRSPVFMAEFFGDMKEKRSPRVEIEDMDAAILGAMLRFIYTDTVPEPAASEDGGAGATHMAQHLLAAADRYGIDGLKVACEDRLYDGVSVDTAATTLALAEQHGCYHLKARCVELIAANLEAVMATEGYKHLKASCCPSVMDDLLMAVHRRKN</sequence>
<dbReference type="InterPro" id="IPR000210">
    <property type="entry name" value="BTB/POZ_dom"/>
</dbReference>
<evidence type="ECO:0000313" key="4">
    <source>
        <dbReference type="EMBL" id="CAA0829490.1"/>
    </source>
</evidence>
<accession>A0A9N7NGF3</accession>
<proteinExistence type="inferred from homology"/>
<dbReference type="InterPro" id="IPR011333">
    <property type="entry name" value="SKP1/BTB/POZ_sf"/>
</dbReference>
<name>A0A9N7NGF3_STRHE</name>
<evidence type="ECO:0000313" key="5">
    <source>
        <dbReference type="Proteomes" id="UP001153555"/>
    </source>
</evidence>
<keyword evidence="5" id="KW-1185">Reference proteome</keyword>
<dbReference type="Gene3D" id="3.30.710.10">
    <property type="entry name" value="Potassium Channel Kv1.1, Chain A"/>
    <property type="match status" value="1"/>
</dbReference>
<dbReference type="PANTHER" id="PTHR26379:SF191">
    <property type="entry name" value="OS06G0251200 PROTEIN"/>
    <property type="match status" value="1"/>
</dbReference>
<evidence type="ECO:0000259" key="3">
    <source>
        <dbReference type="PROSITE" id="PS50097"/>
    </source>
</evidence>
<dbReference type="Pfam" id="PF00651">
    <property type="entry name" value="BTB"/>
    <property type="match status" value="1"/>
</dbReference>
<dbReference type="Pfam" id="PF22486">
    <property type="entry name" value="MATH_2"/>
    <property type="match status" value="1"/>
</dbReference>
<protein>
    <submittedName>
        <fullName evidence="4">BTB/POZ and MATH domain-containing protein 2</fullName>
    </submittedName>
</protein>
<comment type="similarity">
    <text evidence="2">Belongs to the Tdpoz family.</text>
</comment>
<dbReference type="Gene3D" id="2.60.210.10">
    <property type="entry name" value="Apoptosis, Tumor Necrosis Factor Receptor Associated Protein 2, Chain A"/>
    <property type="match status" value="1"/>
</dbReference>
<dbReference type="InterPro" id="IPR056423">
    <property type="entry name" value="BACK_BPM_SPOP"/>
</dbReference>